<comment type="caution">
    <text evidence="2">The sequence shown here is derived from an EMBL/GenBank/DDBJ whole genome shotgun (WGS) entry which is preliminary data.</text>
</comment>
<proteinExistence type="predicted"/>
<protein>
    <submittedName>
        <fullName evidence="2">Uncharacterized protein</fullName>
    </submittedName>
</protein>
<name>A0A1R1Y3X2_9FUNG</name>
<organism evidence="2 3">
    <name type="scientific">Smittium culicis</name>
    <dbReference type="NCBI Taxonomy" id="133412"/>
    <lineage>
        <taxon>Eukaryota</taxon>
        <taxon>Fungi</taxon>
        <taxon>Fungi incertae sedis</taxon>
        <taxon>Zoopagomycota</taxon>
        <taxon>Kickxellomycotina</taxon>
        <taxon>Harpellomycetes</taxon>
        <taxon>Harpellales</taxon>
        <taxon>Legeriomycetaceae</taxon>
        <taxon>Smittium</taxon>
    </lineage>
</organism>
<evidence type="ECO:0000256" key="1">
    <source>
        <dbReference type="SAM" id="MobiDB-lite"/>
    </source>
</evidence>
<gene>
    <name evidence="2" type="ORF">AYI69_g5725</name>
</gene>
<dbReference type="Proteomes" id="UP000187429">
    <property type="component" value="Unassembled WGS sequence"/>
</dbReference>
<feature type="region of interest" description="Disordered" evidence="1">
    <location>
        <begin position="29"/>
        <end position="80"/>
    </location>
</feature>
<dbReference type="AlphaFoldDB" id="A0A1R1Y3X2"/>
<keyword evidence="3" id="KW-1185">Reference proteome</keyword>
<evidence type="ECO:0000313" key="3">
    <source>
        <dbReference type="Proteomes" id="UP000187429"/>
    </source>
</evidence>
<sequence>MSISGNRPFSYSYSDNKTTKAYVRNLRKKTQGHVGHCRRDQETLPGNKNIAPNIIHSVSKKPSRCSQQAYSSDGMAAVHH</sequence>
<reference evidence="3" key="1">
    <citation type="submission" date="2017-01" db="EMBL/GenBank/DDBJ databases">
        <authorList>
            <person name="Wang Y."/>
            <person name="White M."/>
            <person name="Kvist S."/>
            <person name="Moncalvo J.-M."/>
        </authorList>
    </citation>
    <scope>NUCLEOTIDE SEQUENCE [LARGE SCALE GENOMIC DNA]</scope>
    <source>
        <strain evidence="3">ID-206-W2</strain>
    </source>
</reference>
<accession>A0A1R1Y3X2</accession>
<dbReference type="EMBL" id="LSSM01002443">
    <property type="protein sequence ID" value="OMJ21677.1"/>
    <property type="molecule type" value="Genomic_DNA"/>
</dbReference>
<evidence type="ECO:0000313" key="2">
    <source>
        <dbReference type="EMBL" id="OMJ21677.1"/>
    </source>
</evidence>